<dbReference type="InterPro" id="IPR029016">
    <property type="entry name" value="GAF-like_dom_sf"/>
</dbReference>
<dbReference type="Pfam" id="PF13492">
    <property type="entry name" value="GAF_3"/>
    <property type="match status" value="1"/>
</dbReference>
<dbReference type="Pfam" id="PF13426">
    <property type="entry name" value="PAS_9"/>
    <property type="match status" value="1"/>
</dbReference>
<gene>
    <name evidence="3" type="ORF">SAMN06296378_0399</name>
</gene>
<dbReference type="PROSITE" id="PS50887">
    <property type="entry name" value="GGDEF"/>
    <property type="match status" value="1"/>
</dbReference>
<dbReference type="Gene3D" id="3.30.450.40">
    <property type="match status" value="1"/>
</dbReference>
<evidence type="ECO:0000259" key="2">
    <source>
        <dbReference type="PROSITE" id="PS50887"/>
    </source>
</evidence>
<dbReference type="InterPro" id="IPR052155">
    <property type="entry name" value="Biofilm_reg_signaling"/>
</dbReference>
<dbReference type="SUPFAM" id="SSF55781">
    <property type="entry name" value="GAF domain-like"/>
    <property type="match status" value="1"/>
</dbReference>
<dbReference type="InterPro" id="IPR000160">
    <property type="entry name" value="GGDEF_dom"/>
</dbReference>
<dbReference type="FunFam" id="3.30.70.270:FF:000001">
    <property type="entry name" value="Diguanylate cyclase domain protein"/>
    <property type="match status" value="1"/>
</dbReference>
<dbReference type="Proteomes" id="UP000219440">
    <property type="component" value="Unassembled WGS sequence"/>
</dbReference>
<dbReference type="CDD" id="cd00130">
    <property type="entry name" value="PAS"/>
    <property type="match status" value="1"/>
</dbReference>
<dbReference type="EMBL" id="OCST01000001">
    <property type="protein sequence ID" value="SOE51136.1"/>
    <property type="molecule type" value="Genomic_DNA"/>
</dbReference>
<dbReference type="AlphaFoldDB" id="A0A2C8YKZ4"/>
<evidence type="ECO:0000313" key="3">
    <source>
        <dbReference type="EMBL" id="SOE51136.1"/>
    </source>
</evidence>
<dbReference type="Pfam" id="PF00990">
    <property type="entry name" value="GGDEF"/>
    <property type="match status" value="1"/>
</dbReference>
<dbReference type="Gene3D" id="3.30.70.270">
    <property type="match status" value="1"/>
</dbReference>
<dbReference type="InterPro" id="IPR000014">
    <property type="entry name" value="PAS"/>
</dbReference>
<accession>A0A2C8YKZ4</accession>
<sequence length="471" mass="50996">MTIEEPNIERPNTEGFFEELYHFAACGQLSTDVDGVINVVNGTFLEWSGLAREEVVGVMFRDLLTRGSQLFYETRYQPVLKLGGEVREVALELTRADGSRLPILVNAKVVGGSTRIAVFDSTERQGYERELLAARRVAEVSESRVRVLQDASTAFLAAETDESLADALLEIARDALIASDGAVVLHEETSTPRLLAGAQFTAPLWGLRGTRPDQAGPLYEEMMVVENMRDAEAMSSEVADILRSIRMEAFTATPLMGTRGALGSLVLMFGRERSFDAASLDLHRALARQASLALGRLRLQAELERMALHDQLTGLANRNLLRERLTLALDRAGSEGRAMSIIFLDLDGFKAINDGLGHRVGDVVLQIVAKRLAGVLREGDTVGRFGGDEFLIVCEQADAEAAMLVAKRVIATIAEPIAEMQDDHELSASVGIACFAPGNPPPSLDALVRAADAAMYSSKSLGLGRITTVAL</sequence>
<keyword evidence="4" id="KW-1185">Reference proteome</keyword>
<dbReference type="RefSeq" id="WP_097059541.1">
    <property type="nucleotide sequence ID" value="NZ_BMLC01000002.1"/>
</dbReference>
<dbReference type="PANTHER" id="PTHR44757">
    <property type="entry name" value="DIGUANYLATE CYCLASE DGCP"/>
    <property type="match status" value="1"/>
</dbReference>
<dbReference type="NCBIfam" id="TIGR00254">
    <property type="entry name" value="GGDEF"/>
    <property type="match status" value="1"/>
</dbReference>
<protein>
    <submittedName>
        <fullName evidence="3">PAS domain S-box-containing protein/diguanylate cyclase (GGDEF) domain-containing protein</fullName>
    </submittedName>
</protein>
<dbReference type="PANTHER" id="PTHR44757:SF2">
    <property type="entry name" value="BIOFILM ARCHITECTURE MAINTENANCE PROTEIN MBAA"/>
    <property type="match status" value="1"/>
</dbReference>
<organism evidence="3 4">
    <name type="scientific">Salinibacterium xinjiangense</name>
    <dbReference type="NCBI Taxonomy" id="386302"/>
    <lineage>
        <taxon>Bacteria</taxon>
        <taxon>Bacillati</taxon>
        <taxon>Actinomycetota</taxon>
        <taxon>Actinomycetes</taxon>
        <taxon>Micrococcales</taxon>
        <taxon>Microbacteriaceae</taxon>
        <taxon>Salinibacterium</taxon>
    </lineage>
</organism>
<feature type="domain" description="PAS" evidence="1">
    <location>
        <begin position="13"/>
        <end position="57"/>
    </location>
</feature>
<dbReference type="SUPFAM" id="SSF55785">
    <property type="entry name" value="PYP-like sensor domain (PAS domain)"/>
    <property type="match status" value="1"/>
</dbReference>
<dbReference type="CDD" id="cd01949">
    <property type="entry name" value="GGDEF"/>
    <property type="match status" value="1"/>
</dbReference>
<dbReference type="InterPro" id="IPR043128">
    <property type="entry name" value="Rev_trsase/Diguanyl_cyclase"/>
</dbReference>
<feature type="domain" description="GGDEF" evidence="2">
    <location>
        <begin position="337"/>
        <end position="471"/>
    </location>
</feature>
<dbReference type="InterPro" id="IPR003018">
    <property type="entry name" value="GAF"/>
</dbReference>
<dbReference type="Gene3D" id="3.30.450.20">
    <property type="entry name" value="PAS domain"/>
    <property type="match status" value="1"/>
</dbReference>
<dbReference type="SUPFAM" id="SSF55073">
    <property type="entry name" value="Nucleotide cyclase"/>
    <property type="match status" value="1"/>
</dbReference>
<dbReference type="InterPro" id="IPR035965">
    <property type="entry name" value="PAS-like_dom_sf"/>
</dbReference>
<dbReference type="NCBIfam" id="TIGR00229">
    <property type="entry name" value="sensory_box"/>
    <property type="match status" value="1"/>
</dbReference>
<dbReference type="InterPro" id="IPR029787">
    <property type="entry name" value="Nucleotide_cyclase"/>
</dbReference>
<reference evidence="3 4" key="1">
    <citation type="submission" date="2017-09" db="EMBL/GenBank/DDBJ databases">
        <authorList>
            <person name="Ehlers B."/>
            <person name="Leendertz F.H."/>
        </authorList>
    </citation>
    <scope>NUCLEOTIDE SEQUENCE [LARGE SCALE GENOMIC DNA]</scope>
    <source>
        <strain evidence="3 4">CGMCC 1.05381</strain>
    </source>
</reference>
<proteinExistence type="predicted"/>
<name>A0A2C8YKZ4_9MICO</name>
<dbReference type="OrthoDB" id="23692at2"/>
<evidence type="ECO:0000259" key="1">
    <source>
        <dbReference type="PROSITE" id="PS50112"/>
    </source>
</evidence>
<dbReference type="SMART" id="SM00267">
    <property type="entry name" value="GGDEF"/>
    <property type="match status" value="1"/>
</dbReference>
<dbReference type="PROSITE" id="PS50112">
    <property type="entry name" value="PAS"/>
    <property type="match status" value="1"/>
</dbReference>
<evidence type="ECO:0000313" key="4">
    <source>
        <dbReference type="Proteomes" id="UP000219440"/>
    </source>
</evidence>